<dbReference type="PANTHER" id="PTHR33308:SF9">
    <property type="entry name" value="PEPTIDOGLYCAN HYDROLASE FLGJ"/>
    <property type="match status" value="1"/>
</dbReference>
<sequence length="237" mass="26529">MTREAFIATLAPYAIQARIEGSPLLASVRLAQNVLETGGVLPQTNNLGGYKAGDGKPTAHWNGQVANKSTWEVINGKRVETTAAFRVYESIAAFYKDQDLLLRQPRYQAVRSARTPESQATALQQSGYATDPAYASKLKALIHHYQLERFDARVEEELRMAQETRMEQQLDAVGRQLEELKRSLEQLDRRTRQIEAPAWAAAAAAHFDAYIDTPKGSYDFWRLLTVLYRQQAGGAGE</sequence>
<evidence type="ECO:0000313" key="4">
    <source>
        <dbReference type="EMBL" id="MBD2846247.1"/>
    </source>
</evidence>
<evidence type="ECO:0000259" key="3">
    <source>
        <dbReference type="SMART" id="SM00047"/>
    </source>
</evidence>
<feature type="coiled-coil region" evidence="2">
    <location>
        <begin position="163"/>
        <end position="190"/>
    </location>
</feature>
<dbReference type="Gene3D" id="1.10.530.10">
    <property type="match status" value="1"/>
</dbReference>
<evidence type="ECO:0000256" key="1">
    <source>
        <dbReference type="ARBA" id="ARBA00022801"/>
    </source>
</evidence>
<dbReference type="RefSeq" id="WP_190918480.1">
    <property type="nucleotide sequence ID" value="NZ_JACXIZ010000021.1"/>
</dbReference>
<keyword evidence="2" id="KW-0175">Coiled coil</keyword>
<dbReference type="Proteomes" id="UP000621560">
    <property type="component" value="Unassembled WGS sequence"/>
</dbReference>
<keyword evidence="1" id="KW-0378">Hydrolase</keyword>
<dbReference type="GO" id="GO:0071973">
    <property type="term" value="P:bacterial-type flagellum-dependent cell motility"/>
    <property type="evidence" value="ECO:0007669"/>
    <property type="project" value="TreeGrafter"/>
</dbReference>
<evidence type="ECO:0000256" key="2">
    <source>
        <dbReference type="SAM" id="Coils"/>
    </source>
</evidence>
<comment type="caution">
    <text evidence="4">The sequence shown here is derived from an EMBL/GenBank/DDBJ whole genome shotgun (WGS) entry which is preliminary data.</text>
</comment>
<evidence type="ECO:0000313" key="5">
    <source>
        <dbReference type="Proteomes" id="UP000621560"/>
    </source>
</evidence>
<gene>
    <name evidence="4" type="ORF">IDH44_13660</name>
</gene>
<dbReference type="AlphaFoldDB" id="A0A927BTX9"/>
<feature type="domain" description="Mannosyl-glycoprotein endo-beta-N-acetylglucosamidase-like" evidence="3">
    <location>
        <begin position="2"/>
        <end position="151"/>
    </location>
</feature>
<dbReference type="GO" id="GO:0004040">
    <property type="term" value="F:amidase activity"/>
    <property type="evidence" value="ECO:0007669"/>
    <property type="project" value="InterPro"/>
</dbReference>
<dbReference type="Pfam" id="PF01832">
    <property type="entry name" value="Glucosaminidase"/>
    <property type="match status" value="1"/>
</dbReference>
<name>A0A927BTX9_9BACL</name>
<dbReference type="PANTHER" id="PTHR33308">
    <property type="entry name" value="PEPTIDOGLYCAN HYDROLASE FLGJ"/>
    <property type="match status" value="1"/>
</dbReference>
<protein>
    <submittedName>
        <fullName evidence="4">Glucosaminidase domain-containing protein</fullName>
    </submittedName>
</protein>
<keyword evidence="5" id="KW-1185">Reference proteome</keyword>
<proteinExistence type="predicted"/>
<accession>A0A927BTX9</accession>
<dbReference type="InterPro" id="IPR002901">
    <property type="entry name" value="MGlyc_endo_b_GlcNAc-like_dom"/>
</dbReference>
<organism evidence="4 5">
    <name type="scientific">Paenibacillus sabuli</name>
    <dbReference type="NCBI Taxonomy" id="2772509"/>
    <lineage>
        <taxon>Bacteria</taxon>
        <taxon>Bacillati</taxon>
        <taxon>Bacillota</taxon>
        <taxon>Bacilli</taxon>
        <taxon>Bacillales</taxon>
        <taxon>Paenibacillaceae</taxon>
        <taxon>Paenibacillus</taxon>
    </lineage>
</organism>
<dbReference type="Gene3D" id="2.10.70.40">
    <property type="entry name" value="peptidoglycan hydrolase"/>
    <property type="match status" value="1"/>
</dbReference>
<dbReference type="EMBL" id="JACXIZ010000021">
    <property type="protein sequence ID" value="MBD2846247.1"/>
    <property type="molecule type" value="Genomic_DNA"/>
</dbReference>
<dbReference type="InterPro" id="IPR051056">
    <property type="entry name" value="Glycosyl_Hydrolase_73"/>
</dbReference>
<reference evidence="4" key="1">
    <citation type="submission" date="2020-09" db="EMBL/GenBank/DDBJ databases">
        <title>A novel bacterium of genus Paenibacillus, isolated from South China Sea.</title>
        <authorList>
            <person name="Huang H."/>
            <person name="Mo K."/>
            <person name="Hu Y."/>
        </authorList>
    </citation>
    <scope>NUCLEOTIDE SEQUENCE</scope>
    <source>
        <strain evidence="4">IB182496</strain>
    </source>
</reference>
<dbReference type="PRINTS" id="PR01002">
    <property type="entry name" value="FLGFLGJ"/>
</dbReference>
<dbReference type="SMART" id="SM00047">
    <property type="entry name" value="LYZ2"/>
    <property type="match status" value="1"/>
</dbReference>